<sequence>MNCQQETLTFAQWLSDPDTILAIVVIIVSISSFGFTVWYSKKVLRVNIRPFLMIVPSINDNEMCGKLEIHNKGLGTAIIEKFSIKYGNSDFQDIYKLIEKIQDNAENDGFKSFEVKYRVLKIPKVFAISKDEKVIFLNASLGNEKDNKAVAYVIEEFFKLTVNIEYHDMDGKKFKDSFVIK</sequence>
<reference evidence="2" key="1">
    <citation type="submission" date="2022-10" db="EMBL/GenBank/DDBJ databases">
        <title>Gaoshiqiia sediminis gen. nov., sp. nov., isolated from coastal sediment.</title>
        <authorList>
            <person name="Yu W.X."/>
            <person name="Mu D.S."/>
            <person name="Du J.Z."/>
            <person name="Liang Y.Q."/>
        </authorList>
    </citation>
    <scope>NUCLEOTIDE SEQUENCE</scope>
    <source>
        <strain evidence="2">A06</strain>
    </source>
</reference>
<dbReference type="RefSeq" id="WP_282593456.1">
    <property type="nucleotide sequence ID" value="NZ_JAPAAF010000057.1"/>
</dbReference>
<dbReference type="Proteomes" id="UP001163821">
    <property type="component" value="Unassembled WGS sequence"/>
</dbReference>
<dbReference type="AlphaFoldDB" id="A0AA42C8L5"/>
<organism evidence="2 3">
    <name type="scientific">Gaoshiqia sediminis</name>
    <dbReference type="NCBI Taxonomy" id="2986998"/>
    <lineage>
        <taxon>Bacteria</taxon>
        <taxon>Pseudomonadati</taxon>
        <taxon>Bacteroidota</taxon>
        <taxon>Bacteroidia</taxon>
        <taxon>Marinilabiliales</taxon>
        <taxon>Prolixibacteraceae</taxon>
        <taxon>Gaoshiqia</taxon>
    </lineage>
</organism>
<keyword evidence="1" id="KW-0472">Membrane</keyword>
<keyword evidence="1" id="KW-0812">Transmembrane</keyword>
<keyword evidence="3" id="KW-1185">Reference proteome</keyword>
<evidence type="ECO:0000256" key="1">
    <source>
        <dbReference type="SAM" id="Phobius"/>
    </source>
</evidence>
<comment type="caution">
    <text evidence="2">The sequence shown here is derived from an EMBL/GenBank/DDBJ whole genome shotgun (WGS) entry which is preliminary data.</text>
</comment>
<protein>
    <submittedName>
        <fullName evidence="2">Uncharacterized protein</fullName>
    </submittedName>
</protein>
<feature type="transmembrane region" description="Helical" evidence="1">
    <location>
        <begin position="20"/>
        <end position="39"/>
    </location>
</feature>
<evidence type="ECO:0000313" key="2">
    <source>
        <dbReference type="EMBL" id="MCW0484864.1"/>
    </source>
</evidence>
<proteinExistence type="predicted"/>
<name>A0AA42C8L5_9BACT</name>
<gene>
    <name evidence="2" type="ORF">N2K84_19180</name>
</gene>
<evidence type="ECO:0000313" key="3">
    <source>
        <dbReference type="Proteomes" id="UP001163821"/>
    </source>
</evidence>
<dbReference type="EMBL" id="JAPAAF010000057">
    <property type="protein sequence ID" value="MCW0484864.1"/>
    <property type="molecule type" value="Genomic_DNA"/>
</dbReference>
<accession>A0AA42C8L5</accession>
<keyword evidence="1" id="KW-1133">Transmembrane helix</keyword>